<reference evidence="8" key="1">
    <citation type="submission" date="2019-09" db="EMBL/GenBank/DDBJ databases">
        <title>Draft genome information of white flower Hibiscus syriacus.</title>
        <authorList>
            <person name="Kim Y.-M."/>
        </authorList>
    </citation>
    <scope>NUCLEOTIDE SEQUENCE [LARGE SCALE GENOMIC DNA]</scope>
    <source>
        <strain evidence="8">YM2019G1</strain>
    </source>
</reference>
<dbReference type="AlphaFoldDB" id="A0A6A2Y4A7"/>
<feature type="compositionally biased region" description="Polar residues" evidence="5">
    <location>
        <begin position="97"/>
        <end position="118"/>
    </location>
</feature>
<evidence type="ECO:0000256" key="6">
    <source>
        <dbReference type="SAM" id="SignalP"/>
    </source>
</evidence>
<evidence type="ECO:0000256" key="4">
    <source>
        <dbReference type="PROSITE-ProRule" id="PRU00723"/>
    </source>
</evidence>
<dbReference type="SUPFAM" id="SSF90229">
    <property type="entry name" value="CCCH zinc finger"/>
    <property type="match status" value="1"/>
</dbReference>
<evidence type="ECO:0000256" key="3">
    <source>
        <dbReference type="ARBA" id="ARBA00022833"/>
    </source>
</evidence>
<keyword evidence="3 4" id="KW-0862">Zinc</keyword>
<feature type="signal peptide" evidence="6">
    <location>
        <begin position="1"/>
        <end position="19"/>
    </location>
</feature>
<feature type="chain" id="PRO_5025552769" description="C3H1-type domain-containing protein" evidence="6">
    <location>
        <begin position="20"/>
        <end position="512"/>
    </location>
</feature>
<sequence length="512" mass="57729">MHSQFLLVYLASNPLDVHAQVPSDSTVFPYQCSAAPNKTNLPCYFYFNSFCNKGERCPFLHGPSDSAITGSSLKTGVPPLDRKTSVENDGGAAQTDIAPNSKTGVQVKTDSKTAPNSVKDTGVQLKVDVQQSVPKTMIKKSVSPKTSVFELGQAGFVRSQSLLLKEGTTQARSPICTDESSEEQLDDHIEPEERWESSPGFDVLVDNKSDDLDYENDSDYPLEPEGEQREYFSYDYEDSIQHDVEFSYDRDVYNAYEGSDNEYIFDNARNPSAHLRDRRLGSIFPQKRRLLPVELSVDVDLREYLSSRRVVEGNPLKCLSRSEYSHLINQSLERPQRRSVGRKSSRRLESKVGKHSTESTGGQGGVCNGTNRRGWVKCLEPNRSIKRPYREKRLPRRESIQSKVYRNLVSRERKSKDASTAFTGPKTLAQIREEKRKTEESGGKTRHFILPASTDFQGPKPLSEILKDKERLANFVVQFLVFFLIDVALKVPVPDISDTLALTWDLSIGCLY</sequence>
<organism evidence="8 9">
    <name type="scientific">Hibiscus syriacus</name>
    <name type="common">Rose of Sharon</name>
    <dbReference type="NCBI Taxonomy" id="106335"/>
    <lineage>
        <taxon>Eukaryota</taxon>
        <taxon>Viridiplantae</taxon>
        <taxon>Streptophyta</taxon>
        <taxon>Embryophyta</taxon>
        <taxon>Tracheophyta</taxon>
        <taxon>Spermatophyta</taxon>
        <taxon>Magnoliopsida</taxon>
        <taxon>eudicotyledons</taxon>
        <taxon>Gunneridae</taxon>
        <taxon>Pentapetalae</taxon>
        <taxon>rosids</taxon>
        <taxon>malvids</taxon>
        <taxon>Malvales</taxon>
        <taxon>Malvaceae</taxon>
        <taxon>Malvoideae</taxon>
        <taxon>Hibiscus</taxon>
    </lineage>
</organism>
<evidence type="ECO:0000256" key="2">
    <source>
        <dbReference type="ARBA" id="ARBA00022771"/>
    </source>
</evidence>
<protein>
    <recommendedName>
        <fullName evidence="7">C3H1-type domain-containing protein</fullName>
    </recommendedName>
</protein>
<feature type="region of interest" description="Disordered" evidence="5">
    <location>
        <begin position="170"/>
        <end position="200"/>
    </location>
</feature>
<dbReference type="InterPro" id="IPR036855">
    <property type="entry name" value="Znf_CCCH_sf"/>
</dbReference>
<feature type="compositionally biased region" description="Basic and acidic residues" evidence="5">
    <location>
        <begin position="346"/>
        <end position="357"/>
    </location>
</feature>
<dbReference type="InterPro" id="IPR000571">
    <property type="entry name" value="Znf_CCCH"/>
</dbReference>
<dbReference type="EMBL" id="VEPZ02001331">
    <property type="protein sequence ID" value="KAE8678780.1"/>
    <property type="molecule type" value="Genomic_DNA"/>
</dbReference>
<dbReference type="PANTHER" id="PTHR15725">
    <property type="entry name" value="ZN-FINGER, C-X8-C-X5-C-X3-H TYPE-CONTAINING"/>
    <property type="match status" value="1"/>
</dbReference>
<keyword evidence="1 4" id="KW-0479">Metal-binding</keyword>
<feature type="domain" description="C3H1-type" evidence="7">
    <location>
        <begin position="37"/>
        <end position="64"/>
    </location>
</feature>
<evidence type="ECO:0000313" key="9">
    <source>
        <dbReference type="Proteomes" id="UP000436088"/>
    </source>
</evidence>
<dbReference type="Proteomes" id="UP000436088">
    <property type="component" value="Unassembled WGS sequence"/>
</dbReference>
<feature type="compositionally biased region" description="Basic and acidic residues" evidence="5">
    <location>
        <begin position="186"/>
        <end position="196"/>
    </location>
</feature>
<dbReference type="GO" id="GO:0003729">
    <property type="term" value="F:mRNA binding"/>
    <property type="evidence" value="ECO:0007669"/>
    <property type="project" value="TreeGrafter"/>
</dbReference>
<proteinExistence type="predicted"/>
<name>A0A6A2Y4A7_HIBSY</name>
<evidence type="ECO:0000256" key="1">
    <source>
        <dbReference type="ARBA" id="ARBA00022723"/>
    </source>
</evidence>
<evidence type="ECO:0000259" key="7">
    <source>
        <dbReference type="PROSITE" id="PS50103"/>
    </source>
</evidence>
<accession>A0A6A2Y4A7</accession>
<dbReference type="PROSITE" id="PS50103">
    <property type="entry name" value="ZF_C3H1"/>
    <property type="match status" value="1"/>
</dbReference>
<comment type="caution">
    <text evidence="8">The sequence shown here is derived from an EMBL/GenBank/DDBJ whole genome shotgun (WGS) entry which is preliminary data.</text>
</comment>
<gene>
    <name evidence="8" type="ORF">F3Y22_tig00111402pilonHSYRG00236</name>
</gene>
<dbReference type="PANTHER" id="PTHR15725:SF0">
    <property type="entry name" value="ZINC FINGER CCCH DOMAIN-CONTAINING PROTEIN 32-LIKE"/>
    <property type="match status" value="1"/>
</dbReference>
<keyword evidence="9" id="KW-1185">Reference proteome</keyword>
<feature type="region of interest" description="Disordered" evidence="5">
    <location>
        <begin position="70"/>
        <end position="118"/>
    </location>
</feature>
<feature type="zinc finger region" description="C3H1-type" evidence="4">
    <location>
        <begin position="37"/>
        <end position="64"/>
    </location>
</feature>
<dbReference type="GO" id="GO:0008270">
    <property type="term" value="F:zinc ion binding"/>
    <property type="evidence" value="ECO:0007669"/>
    <property type="project" value="UniProtKB-KW"/>
</dbReference>
<keyword evidence="2 4" id="KW-0863">Zinc-finger</keyword>
<evidence type="ECO:0000256" key="5">
    <source>
        <dbReference type="SAM" id="MobiDB-lite"/>
    </source>
</evidence>
<evidence type="ECO:0000313" key="8">
    <source>
        <dbReference type="EMBL" id="KAE8678780.1"/>
    </source>
</evidence>
<keyword evidence="6" id="KW-0732">Signal</keyword>
<feature type="region of interest" description="Disordered" evidence="5">
    <location>
        <begin position="330"/>
        <end position="367"/>
    </location>
</feature>